<dbReference type="Proteomes" id="UP000274504">
    <property type="component" value="Unassembled WGS sequence"/>
</dbReference>
<evidence type="ECO:0000256" key="3">
    <source>
        <dbReference type="ARBA" id="ARBA00022737"/>
    </source>
</evidence>
<feature type="region of interest" description="Disordered" evidence="7">
    <location>
        <begin position="330"/>
        <end position="354"/>
    </location>
</feature>
<keyword evidence="8" id="KW-1133">Transmembrane helix</keyword>
<organism evidence="12">
    <name type="scientific">Hymenolepis diminuta</name>
    <name type="common">Rat tapeworm</name>
    <dbReference type="NCBI Taxonomy" id="6216"/>
    <lineage>
        <taxon>Eukaryota</taxon>
        <taxon>Metazoa</taxon>
        <taxon>Spiralia</taxon>
        <taxon>Lophotrochozoa</taxon>
        <taxon>Platyhelminthes</taxon>
        <taxon>Cestoda</taxon>
        <taxon>Eucestoda</taxon>
        <taxon>Cyclophyllidea</taxon>
        <taxon>Hymenolepididae</taxon>
        <taxon>Hymenolepis</taxon>
    </lineage>
</organism>
<keyword evidence="2" id="KW-0732">Signal</keyword>
<dbReference type="SUPFAM" id="SSF48726">
    <property type="entry name" value="Immunoglobulin"/>
    <property type="match status" value="2"/>
</dbReference>
<evidence type="ECO:0000259" key="9">
    <source>
        <dbReference type="PROSITE" id="PS50835"/>
    </source>
</evidence>
<dbReference type="GO" id="GO:0005912">
    <property type="term" value="C:adherens junction"/>
    <property type="evidence" value="ECO:0007669"/>
    <property type="project" value="TreeGrafter"/>
</dbReference>
<dbReference type="InterPro" id="IPR051427">
    <property type="entry name" value="Nectin/Nectin-like"/>
</dbReference>
<sequence>MNGNENFLPDVAIPVAASISFLCRASDVKKNEFVWTRAYFSSQDYKMVKQSQSVVIDSRDGESKITLTDATFNKSGIYQCETGLYSARINLHIYGIVDFGGTNIKSSSLTKHLHNIPITHNVPHIQQYPTAFCKFQVGQNGVNYATVRWHGKGLTLYRDMFEITESKNSETGVIYSNLTMHVTVSPVLVVRPSAQTIYEGDPYNLTCEIIAYPQAQAGDITWRRNTQPLWVEDPGSGRVAASPTYDPEDRLYLLSTNSHYDTLSFTSLKFADRAVYVCSVRTTVGNNSNGIFVRVKSAKATFWPLLGIAIELAILAAFILVYERNRRIKKSKPQPPTMNDGQTSVPRKSSRESG</sequence>
<feature type="domain" description="Ig-like" evidence="9">
    <location>
        <begin position="1"/>
        <end position="90"/>
    </location>
</feature>
<proteinExistence type="predicted"/>
<dbReference type="EMBL" id="UYSG01010897">
    <property type="protein sequence ID" value="VDL59335.1"/>
    <property type="molecule type" value="Genomic_DNA"/>
</dbReference>
<protein>
    <submittedName>
        <fullName evidence="12">Basigin</fullName>
    </submittedName>
</protein>
<keyword evidence="3" id="KW-0677">Repeat</keyword>
<dbReference type="Gene3D" id="2.60.40.10">
    <property type="entry name" value="Immunoglobulins"/>
    <property type="match status" value="2"/>
</dbReference>
<evidence type="ECO:0000313" key="10">
    <source>
        <dbReference type="EMBL" id="VDL59335.1"/>
    </source>
</evidence>
<dbReference type="PANTHER" id="PTHR23277:SF108">
    <property type="entry name" value="FASCICLIN-3"/>
    <property type="match status" value="1"/>
</dbReference>
<evidence type="ECO:0000313" key="11">
    <source>
        <dbReference type="Proteomes" id="UP000274504"/>
    </source>
</evidence>
<evidence type="ECO:0000256" key="4">
    <source>
        <dbReference type="ARBA" id="ARBA00023136"/>
    </source>
</evidence>
<dbReference type="GO" id="GO:0007156">
    <property type="term" value="P:homophilic cell adhesion via plasma membrane adhesion molecules"/>
    <property type="evidence" value="ECO:0007669"/>
    <property type="project" value="TreeGrafter"/>
</dbReference>
<name>A0A158QE84_HYMDI</name>
<evidence type="ECO:0000313" key="12">
    <source>
        <dbReference type="WBParaSite" id="HDID_0000701901-mRNA-1"/>
    </source>
</evidence>
<dbReference type="InterPro" id="IPR036179">
    <property type="entry name" value="Ig-like_dom_sf"/>
</dbReference>
<dbReference type="InterPro" id="IPR003599">
    <property type="entry name" value="Ig_sub"/>
</dbReference>
<feature type="domain" description="Ig-like" evidence="9">
    <location>
        <begin position="186"/>
        <end position="294"/>
    </location>
</feature>
<dbReference type="InterPro" id="IPR013783">
    <property type="entry name" value="Ig-like_fold"/>
</dbReference>
<evidence type="ECO:0000256" key="5">
    <source>
        <dbReference type="ARBA" id="ARBA00023157"/>
    </source>
</evidence>
<dbReference type="InterPro" id="IPR007110">
    <property type="entry name" value="Ig-like_dom"/>
</dbReference>
<evidence type="ECO:0000256" key="2">
    <source>
        <dbReference type="ARBA" id="ARBA00022729"/>
    </source>
</evidence>
<feature type="compositionally biased region" description="Polar residues" evidence="7">
    <location>
        <begin position="337"/>
        <end position="347"/>
    </location>
</feature>
<evidence type="ECO:0000256" key="1">
    <source>
        <dbReference type="ARBA" id="ARBA00004370"/>
    </source>
</evidence>
<dbReference type="SMART" id="SM00409">
    <property type="entry name" value="IG"/>
    <property type="match status" value="2"/>
</dbReference>
<evidence type="ECO:0000256" key="8">
    <source>
        <dbReference type="SAM" id="Phobius"/>
    </source>
</evidence>
<dbReference type="GO" id="GO:0007157">
    <property type="term" value="P:heterophilic cell-cell adhesion via plasma membrane cell adhesion molecules"/>
    <property type="evidence" value="ECO:0007669"/>
    <property type="project" value="TreeGrafter"/>
</dbReference>
<comment type="subcellular location">
    <subcellularLocation>
        <location evidence="1">Membrane</location>
    </subcellularLocation>
</comment>
<evidence type="ECO:0000256" key="7">
    <source>
        <dbReference type="SAM" id="MobiDB-lite"/>
    </source>
</evidence>
<keyword evidence="4 8" id="KW-0472">Membrane</keyword>
<dbReference type="AlphaFoldDB" id="A0A158QE84"/>
<reference evidence="10 11" key="2">
    <citation type="submission" date="2018-11" db="EMBL/GenBank/DDBJ databases">
        <authorList>
            <consortium name="Pathogen Informatics"/>
        </authorList>
    </citation>
    <scope>NUCLEOTIDE SEQUENCE [LARGE SCALE GENOMIC DNA]</scope>
</reference>
<evidence type="ECO:0000256" key="6">
    <source>
        <dbReference type="ARBA" id="ARBA00023180"/>
    </source>
</evidence>
<keyword evidence="6" id="KW-0325">Glycoprotein</keyword>
<dbReference type="PROSITE" id="PS50835">
    <property type="entry name" value="IG_LIKE"/>
    <property type="match status" value="2"/>
</dbReference>
<accession>A0A158QE84</accession>
<keyword evidence="5" id="KW-1015">Disulfide bond</keyword>
<reference evidence="12" key="1">
    <citation type="submission" date="2016-04" db="UniProtKB">
        <authorList>
            <consortium name="WormBaseParasite"/>
        </authorList>
    </citation>
    <scope>IDENTIFICATION</scope>
</reference>
<gene>
    <name evidence="10" type="ORF">HDID_LOCUS7017</name>
</gene>
<dbReference type="GO" id="GO:0016020">
    <property type="term" value="C:membrane"/>
    <property type="evidence" value="ECO:0007669"/>
    <property type="project" value="UniProtKB-SubCell"/>
</dbReference>
<dbReference type="OrthoDB" id="5970915at2759"/>
<dbReference type="PANTHER" id="PTHR23277">
    <property type="entry name" value="NECTIN-RELATED"/>
    <property type="match status" value="1"/>
</dbReference>
<dbReference type="WBParaSite" id="HDID_0000701901-mRNA-1">
    <property type="protein sequence ID" value="HDID_0000701901-mRNA-1"/>
    <property type="gene ID" value="HDID_0000701901"/>
</dbReference>
<keyword evidence="8" id="KW-0812">Transmembrane</keyword>
<dbReference type="STRING" id="6216.A0A158QE84"/>
<dbReference type="Pfam" id="PF13927">
    <property type="entry name" value="Ig_3"/>
    <property type="match status" value="1"/>
</dbReference>
<feature type="transmembrane region" description="Helical" evidence="8">
    <location>
        <begin position="302"/>
        <end position="322"/>
    </location>
</feature>